<dbReference type="Proteomes" id="UP001589854">
    <property type="component" value="Unassembled WGS sequence"/>
</dbReference>
<dbReference type="Pfam" id="PF00149">
    <property type="entry name" value="Metallophos"/>
    <property type="match status" value="1"/>
</dbReference>
<dbReference type="InterPro" id="IPR004843">
    <property type="entry name" value="Calcineurin-like_PHP"/>
</dbReference>
<keyword evidence="2" id="KW-0547">Nucleotide-binding</keyword>
<evidence type="ECO:0000256" key="2">
    <source>
        <dbReference type="RuleBase" id="RU362119"/>
    </source>
</evidence>
<dbReference type="Gene3D" id="3.60.21.10">
    <property type="match status" value="1"/>
</dbReference>
<comment type="similarity">
    <text evidence="2">Belongs to the 5'-nucleotidase family.</text>
</comment>
<feature type="signal peptide" evidence="2">
    <location>
        <begin position="1"/>
        <end position="30"/>
    </location>
</feature>
<reference evidence="5 6" key="1">
    <citation type="submission" date="2024-09" db="EMBL/GenBank/DDBJ databases">
        <authorList>
            <person name="Sun Q."/>
            <person name="Mori K."/>
        </authorList>
    </citation>
    <scope>NUCLEOTIDE SEQUENCE [LARGE SCALE GENOMIC DNA]</scope>
    <source>
        <strain evidence="5 6">CCM 7228</strain>
    </source>
</reference>
<dbReference type="InterPro" id="IPR006146">
    <property type="entry name" value="5'-Nucleotdase_CS"/>
</dbReference>
<dbReference type="InterPro" id="IPR029052">
    <property type="entry name" value="Metallo-depent_PP-like"/>
</dbReference>
<dbReference type="PROSITE" id="PS00785">
    <property type="entry name" value="5_NUCLEOTIDASE_1"/>
    <property type="match status" value="1"/>
</dbReference>
<evidence type="ECO:0000259" key="3">
    <source>
        <dbReference type="Pfam" id="PF00149"/>
    </source>
</evidence>
<sequence length="562" mass="61375">MSLNRKFKRLLASSLAVGLISSQFAMPSFAAPNEDAKKTGPKDATFNLSLMHTNDTHARLDNVAKRVTAIKEVRQEKPNALLLDAGDVFSGTLFFNEFKGQADLEFMNLVGYDLMTFGNHEFDLGSSPEGHEALANFVKNANFPFVSTNIDFSNDDHLKGLFHDKTKNNAKDSNIYSGVVKKVNGEKVGFIGLTTEETAEISSPEGIVFENYIKEAEEAVKALEHRGINKIVAITHLGFDDNPAYDNDLELAKHVEGIDVIVGGHSHTQLNNAVVVSTDERGKAKDPTVIVQAYQYSEFLGTLDVEFNKKGQVIGQAGQLINISAKREDPEAAELLKKYSSKIEELKNKPTGGIAEKALMNPRTNDVGPSVRNSETELGNLITDGMLDKAKIFNENTLIAFQNGGGIRAPIDQGEITFGDVLTTLPFGNTLASIKLSGTEIKSALEHSVSQAPKESGGFLHVSGLKFTYDSTKPAGNRVVSMDVETSEGVFTPLDLQKEYVVATNAFTAKGGDGFTVFRKAYEEGRVTDLGFSDWENLRDYVAKLVNVNPQIEKRIVDVTRP</sequence>
<evidence type="ECO:0000313" key="6">
    <source>
        <dbReference type="Proteomes" id="UP001589854"/>
    </source>
</evidence>
<dbReference type="PANTHER" id="PTHR11575">
    <property type="entry name" value="5'-NUCLEOTIDASE-RELATED"/>
    <property type="match status" value="1"/>
</dbReference>
<evidence type="ECO:0000259" key="4">
    <source>
        <dbReference type="Pfam" id="PF02872"/>
    </source>
</evidence>
<proteinExistence type="inferred from homology"/>
<evidence type="ECO:0000256" key="1">
    <source>
        <dbReference type="ARBA" id="ARBA00022729"/>
    </source>
</evidence>
<dbReference type="InterPro" id="IPR006179">
    <property type="entry name" value="5_nucleotidase/apyrase"/>
</dbReference>
<keyword evidence="6" id="KW-1185">Reference proteome</keyword>
<dbReference type="RefSeq" id="WP_378932455.1">
    <property type="nucleotide sequence ID" value="NZ_JBHLVO010000005.1"/>
</dbReference>
<protein>
    <submittedName>
        <fullName evidence="5">Bifunctional metallophosphatase/5'-nucleotidase</fullName>
    </submittedName>
</protein>
<dbReference type="SUPFAM" id="SSF56300">
    <property type="entry name" value="Metallo-dependent phosphatases"/>
    <property type="match status" value="1"/>
</dbReference>
<evidence type="ECO:0000313" key="5">
    <source>
        <dbReference type="EMBL" id="MFC0271460.1"/>
    </source>
</evidence>
<comment type="caution">
    <text evidence="5">The sequence shown here is derived from an EMBL/GenBank/DDBJ whole genome shotgun (WGS) entry which is preliminary data.</text>
</comment>
<dbReference type="Gene3D" id="3.90.780.10">
    <property type="entry name" value="5'-Nucleotidase, C-terminal domain"/>
    <property type="match status" value="1"/>
</dbReference>
<feature type="chain" id="PRO_5044969330" evidence="2">
    <location>
        <begin position="31"/>
        <end position="562"/>
    </location>
</feature>
<dbReference type="InterPro" id="IPR036907">
    <property type="entry name" value="5'-Nucleotdase_C_sf"/>
</dbReference>
<dbReference type="SUPFAM" id="SSF55816">
    <property type="entry name" value="5'-nucleotidase (syn. UDP-sugar hydrolase), C-terminal domain"/>
    <property type="match status" value="1"/>
</dbReference>
<keyword evidence="1 2" id="KW-0732">Signal</keyword>
<accession>A0ABV6GCQ8</accession>
<keyword evidence="2" id="KW-0378">Hydrolase</keyword>
<feature type="domain" description="5'-Nucleotidase C-terminal" evidence="4">
    <location>
        <begin position="370"/>
        <end position="519"/>
    </location>
</feature>
<name>A0ABV6GCQ8_9BACI</name>
<dbReference type="EMBL" id="JBHLVO010000005">
    <property type="protein sequence ID" value="MFC0271460.1"/>
    <property type="molecule type" value="Genomic_DNA"/>
</dbReference>
<feature type="domain" description="Calcineurin-like phosphoesterase" evidence="3">
    <location>
        <begin position="50"/>
        <end position="268"/>
    </location>
</feature>
<dbReference type="PANTHER" id="PTHR11575:SF24">
    <property type="entry name" value="5'-NUCLEOTIDASE"/>
    <property type="match status" value="1"/>
</dbReference>
<dbReference type="Pfam" id="PF02872">
    <property type="entry name" value="5_nucleotid_C"/>
    <property type="match status" value="1"/>
</dbReference>
<organism evidence="5 6">
    <name type="scientific">Metabacillus herbersteinensis</name>
    <dbReference type="NCBI Taxonomy" id="283816"/>
    <lineage>
        <taxon>Bacteria</taxon>
        <taxon>Bacillati</taxon>
        <taxon>Bacillota</taxon>
        <taxon>Bacilli</taxon>
        <taxon>Bacillales</taxon>
        <taxon>Bacillaceae</taxon>
        <taxon>Metabacillus</taxon>
    </lineage>
</organism>
<dbReference type="InterPro" id="IPR008334">
    <property type="entry name" value="5'-Nucleotdase_C"/>
</dbReference>
<gene>
    <name evidence="5" type="ORF">ACFFIX_08330</name>
</gene>
<dbReference type="PRINTS" id="PR01607">
    <property type="entry name" value="APYRASEFAMLY"/>
</dbReference>